<dbReference type="OrthoDB" id="1933717at2759"/>
<feature type="transmembrane region" description="Helical" evidence="2">
    <location>
        <begin position="6"/>
        <end position="28"/>
    </location>
</feature>
<organism evidence="3 4">
    <name type="scientific">Peltaster fructicola</name>
    <dbReference type="NCBI Taxonomy" id="286661"/>
    <lineage>
        <taxon>Eukaryota</taxon>
        <taxon>Fungi</taxon>
        <taxon>Dikarya</taxon>
        <taxon>Ascomycota</taxon>
        <taxon>Pezizomycotina</taxon>
        <taxon>Dothideomycetes</taxon>
        <taxon>Dothideomycetes incertae sedis</taxon>
        <taxon>Peltaster</taxon>
    </lineage>
</organism>
<proteinExistence type="inferred from homology"/>
<dbReference type="Gene3D" id="3.40.50.720">
    <property type="entry name" value="NAD(P)-binding Rossmann-like Domain"/>
    <property type="match status" value="1"/>
</dbReference>
<dbReference type="Proteomes" id="UP000503462">
    <property type="component" value="Chromosome 5"/>
</dbReference>
<protein>
    <submittedName>
        <fullName evidence="3">Uncharacterized protein</fullName>
    </submittedName>
</protein>
<reference evidence="3 4" key="1">
    <citation type="journal article" date="2016" name="Sci. Rep.">
        <title>Peltaster fructicola genome reveals evolution from an invasive phytopathogen to an ectophytic parasite.</title>
        <authorList>
            <person name="Xu C."/>
            <person name="Chen H."/>
            <person name="Gleason M.L."/>
            <person name="Xu J.R."/>
            <person name="Liu H."/>
            <person name="Zhang R."/>
            <person name="Sun G."/>
        </authorList>
    </citation>
    <scope>NUCLEOTIDE SEQUENCE [LARGE SCALE GENOMIC DNA]</scope>
    <source>
        <strain evidence="3 4">LNHT1506</strain>
    </source>
</reference>
<dbReference type="InterPro" id="IPR002347">
    <property type="entry name" value="SDR_fam"/>
</dbReference>
<sequence>MSDSQAIILITGGTVGGIGFELAVQLIAKSKHVLLGIRNEAKRDAAIQELTSRALPGTFEVIDLDMADEESISAAAQLDALVNNAAATTLQSTASQNEAEQFALCFKTNATGPFLLTEAVVPLLKKSKGTPRILNVSSGAGSIRRLLDSNSPRYQLHLSMGMKGLAYGTSKAAANLITAKQAVIYGQYGFKVFAFSPGFVVSNASSNNRVENGAQPTEDAVRPMVDILLGQRDDEHGCFLGPVGQYEW</sequence>
<keyword evidence="2" id="KW-1133">Transmembrane helix</keyword>
<keyword evidence="2" id="KW-0812">Transmembrane</keyword>
<dbReference type="InterPro" id="IPR051468">
    <property type="entry name" value="Fungal_SecMetab_SDRs"/>
</dbReference>
<dbReference type="Pfam" id="PF00106">
    <property type="entry name" value="adh_short"/>
    <property type="match status" value="1"/>
</dbReference>
<dbReference type="EMBL" id="CP051143">
    <property type="protein sequence ID" value="QIX01387.1"/>
    <property type="molecule type" value="Genomic_DNA"/>
</dbReference>
<comment type="similarity">
    <text evidence="1">Belongs to the short-chain dehydrogenases/reductases (SDR) family.</text>
</comment>
<dbReference type="GO" id="GO:0019748">
    <property type="term" value="P:secondary metabolic process"/>
    <property type="evidence" value="ECO:0007669"/>
    <property type="project" value="TreeGrafter"/>
</dbReference>
<evidence type="ECO:0000313" key="4">
    <source>
        <dbReference type="Proteomes" id="UP000503462"/>
    </source>
</evidence>
<dbReference type="PRINTS" id="PR00081">
    <property type="entry name" value="GDHRDH"/>
</dbReference>
<keyword evidence="4" id="KW-1185">Reference proteome</keyword>
<dbReference type="PANTHER" id="PTHR43544">
    <property type="entry name" value="SHORT-CHAIN DEHYDROGENASE/REDUCTASE"/>
    <property type="match status" value="1"/>
</dbReference>
<evidence type="ECO:0000313" key="3">
    <source>
        <dbReference type="EMBL" id="QIX01387.1"/>
    </source>
</evidence>
<evidence type="ECO:0000256" key="2">
    <source>
        <dbReference type="SAM" id="Phobius"/>
    </source>
</evidence>
<dbReference type="SUPFAM" id="SSF51735">
    <property type="entry name" value="NAD(P)-binding Rossmann-fold domains"/>
    <property type="match status" value="1"/>
</dbReference>
<evidence type="ECO:0000256" key="1">
    <source>
        <dbReference type="ARBA" id="ARBA00006484"/>
    </source>
</evidence>
<name>A0A6H0Y311_9PEZI</name>
<dbReference type="GO" id="GO:0005737">
    <property type="term" value="C:cytoplasm"/>
    <property type="evidence" value="ECO:0007669"/>
    <property type="project" value="TreeGrafter"/>
</dbReference>
<dbReference type="InterPro" id="IPR036291">
    <property type="entry name" value="NAD(P)-bd_dom_sf"/>
</dbReference>
<gene>
    <name evidence="3" type="ORF">AMS68_006904</name>
</gene>
<keyword evidence="2" id="KW-0472">Membrane</keyword>
<dbReference type="PANTHER" id="PTHR43544:SF32">
    <property type="entry name" value="CHAIN DEHYDROGENASE, PUTATIVE (AFU_ORTHOLOGUE AFUA_5G01530)-RELATED"/>
    <property type="match status" value="1"/>
</dbReference>
<dbReference type="GO" id="GO:0016491">
    <property type="term" value="F:oxidoreductase activity"/>
    <property type="evidence" value="ECO:0007669"/>
    <property type="project" value="TreeGrafter"/>
</dbReference>
<dbReference type="AlphaFoldDB" id="A0A6H0Y311"/>
<accession>A0A6H0Y311</accession>